<gene>
    <name evidence="2" type="ORF">SAMN05421670_0619</name>
</gene>
<protein>
    <submittedName>
        <fullName evidence="2">Heme-degrading monooxygenase HmoA</fullName>
    </submittedName>
</protein>
<sequence length="98" mass="11822">MILEAVMIHVKPGQEENYEDDFRKASQIISTMQGYINHELQRCMEVKGKYLLLVRWETLESHTVDFRGSTEYQVWRKLLHPYYEPFPIVEHFEHVQIP</sequence>
<keyword evidence="2" id="KW-0503">Monooxygenase</keyword>
<organism evidence="2 3">
    <name type="scientific">Psychrobacillus psychrotolerans</name>
    <dbReference type="NCBI Taxonomy" id="126156"/>
    <lineage>
        <taxon>Bacteria</taxon>
        <taxon>Bacillati</taxon>
        <taxon>Bacillota</taxon>
        <taxon>Bacilli</taxon>
        <taxon>Bacillales</taxon>
        <taxon>Bacillaceae</taxon>
        <taxon>Psychrobacillus</taxon>
    </lineage>
</organism>
<name>A0A1I5V0J1_9BACI</name>
<proteinExistence type="predicted"/>
<dbReference type="GO" id="GO:0004497">
    <property type="term" value="F:monooxygenase activity"/>
    <property type="evidence" value="ECO:0007669"/>
    <property type="project" value="UniProtKB-KW"/>
</dbReference>
<dbReference type="PROSITE" id="PS51725">
    <property type="entry name" value="ABM"/>
    <property type="match status" value="1"/>
</dbReference>
<keyword evidence="2" id="KW-0560">Oxidoreductase</keyword>
<dbReference type="STRING" id="126156.SAMN05421670_0619"/>
<feature type="domain" description="ABM" evidence="1">
    <location>
        <begin position="2"/>
        <end position="92"/>
    </location>
</feature>
<dbReference type="OrthoDB" id="9798157at2"/>
<dbReference type="InterPro" id="IPR011008">
    <property type="entry name" value="Dimeric_a/b-barrel"/>
</dbReference>
<evidence type="ECO:0000259" key="1">
    <source>
        <dbReference type="PROSITE" id="PS51725"/>
    </source>
</evidence>
<dbReference type="Pfam" id="PF03992">
    <property type="entry name" value="ABM"/>
    <property type="match status" value="1"/>
</dbReference>
<dbReference type="SUPFAM" id="SSF54909">
    <property type="entry name" value="Dimeric alpha+beta barrel"/>
    <property type="match status" value="1"/>
</dbReference>
<dbReference type="Gene3D" id="3.30.70.100">
    <property type="match status" value="1"/>
</dbReference>
<dbReference type="InterPro" id="IPR007138">
    <property type="entry name" value="ABM_dom"/>
</dbReference>
<dbReference type="EMBL" id="FOXU01000001">
    <property type="protein sequence ID" value="SFQ01054.1"/>
    <property type="molecule type" value="Genomic_DNA"/>
</dbReference>
<dbReference type="AlphaFoldDB" id="A0A1I5V0J1"/>
<keyword evidence="3" id="KW-1185">Reference proteome</keyword>
<accession>A0A1I5V0J1</accession>
<dbReference type="Proteomes" id="UP000198734">
    <property type="component" value="Unassembled WGS sequence"/>
</dbReference>
<reference evidence="3" key="1">
    <citation type="submission" date="2016-10" db="EMBL/GenBank/DDBJ databases">
        <authorList>
            <person name="Varghese N."/>
            <person name="Submissions S."/>
        </authorList>
    </citation>
    <scope>NUCLEOTIDE SEQUENCE [LARGE SCALE GENOMIC DNA]</scope>
    <source>
        <strain evidence="3">DSM 11706</strain>
    </source>
</reference>
<evidence type="ECO:0000313" key="2">
    <source>
        <dbReference type="EMBL" id="SFQ01054.1"/>
    </source>
</evidence>
<evidence type="ECO:0000313" key="3">
    <source>
        <dbReference type="Proteomes" id="UP000198734"/>
    </source>
</evidence>
<dbReference type="RefSeq" id="WP_093534071.1">
    <property type="nucleotide sequence ID" value="NZ_FOXU01000001.1"/>
</dbReference>